<dbReference type="PANTHER" id="PTHR34295">
    <property type="entry name" value="BIOTIN TRANSPORTER BIOY"/>
    <property type="match status" value="1"/>
</dbReference>
<keyword evidence="2" id="KW-0813">Transport</keyword>
<keyword evidence="5" id="KW-1185">Reference proteome</keyword>
<protein>
    <recommendedName>
        <fullName evidence="2">Biotin transporter</fullName>
    </recommendedName>
</protein>
<dbReference type="GO" id="GO:0005886">
    <property type="term" value="C:plasma membrane"/>
    <property type="evidence" value="ECO:0007669"/>
    <property type="project" value="UniProtKB-SubCell"/>
</dbReference>
<dbReference type="EMBL" id="CP049056">
    <property type="protein sequence ID" value="QIE57687.1"/>
    <property type="molecule type" value="Genomic_DNA"/>
</dbReference>
<evidence type="ECO:0000256" key="3">
    <source>
        <dbReference type="SAM" id="Phobius"/>
    </source>
</evidence>
<evidence type="ECO:0000313" key="5">
    <source>
        <dbReference type="Proteomes" id="UP000503336"/>
    </source>
</evidence>
<reference evidence="4 5" key="1">
    <citation type="submission" date="2020-02" db="EMBL/GenBank/DDBJ databases">
        <title>complete genome sequence of Rhodobacteraceae bacterium.</title>
        <authorList>
            <person name="Park J."/>
            <person name="Kim Y.-S."/>
            <person name="Kim K.-H."/>
        </authorList>
    </citation>
    <scope>NUCLEOTIDE SEQUENCE [LARGE SCALE GENOMIC DNA]</scope>
    <source>
        <strain evidence="4 5">RR4-56</strain>
    </source>
</reference>
<keyword evidence="3" id="KW-0812">Transmembrane</keyword>
<evidence type="ECO:0000256" key="2">
    <source>
        <dbReference type="PIRNR" id="PIRNR016661"/>
    </source>
</evidence>
<name>A0A7M3T6Q6_9RHOB</name>
<dbReference type="PIRSF" id="PIRSF016661">
    <property type="entry name" value="BioY"/>
    <property type="match status" value="1"/>
</dbReference>
<sequence length="181" mass="18731">MLALGVALMWISAKIRVATLPVPVTMQTLVVIAIGMAYGARMGAATMIAYLALGAAGQPVFAGTPEFGVGLAYMFGPTGGYLVGFIAAAAVTGWLAERGWDRNVLTASAAMAAGIVALFLPGVLWLAYGFPITAFGADLSGVGLEKAIAYGVFPFIWIDAMKLALAAVGFPLIWRLLGGRF</sequence>
<proteinExistence type="inferred from homology"/>
<gene>
    <name evidence="4" type="ORF">G5B40_00175</name>
</gene>
<dbReference type="Proteomes" id="UP000503336">
    <property type="component" value="Chromosome"/>
</dbReference>
<organism evidence="4 5">
    <name type="scientific">Pikeienuella piscinae</name>
    <dbReference type="NCBI Taxonomy" id="2748098"/>
    <lineage>
        <taxon>Bacteria</taxon>
        <taxon>Pseudomonadati</taxon>
        <taxon>Pseudomonadota</taxon>
        <taxon>Alphaproteobacteria</taxon>
        <taxon>Rhodobacterales</taxon>
        <taxon>Paracoccaceae</taxon>
        <taxon>Pikeienuella</taxon>
    </lineage>
</organism>
<dbReference type="AlphaFoldDB" id="A0A7M3T6Q6"/>
<feature type="transmembrane region" description="Helical" evidence="3">
    <location>
        <begin position="71"/>
        <end position="96"/>
    </location>
</feature>
<comment type="subcellular location">
    <subcellularLocation>
        <location evidence="2">Cell membrane</location>
        <topology evidence="2">Multi-pass membrane protein</topology>
    </subcellularLocation>
</comment>
<feature type="transmembrane region" description="Helical" evidence="3">
    <location>
        <begin position="20"/>
        <end position="40"/>
    </location>
</feature>
<feature type="transmembrane region" description="Helical" evidence="3">
    <location>
        <begin position="108"/>
        <end position="128"/>
    </location>
</feature>
<keyword evidence="2 3" id="KW-0472">Membrane</keyword>
<dbReference type="InterPro" id="IPR003784">
    <property type="entry name" value="BioY"/>
</dbReference>
<dbReference type="KEGG" id="hdh:G5B40_00175"/>
<dbReference type="PANTHER" id="PTHR34295:SF1">
    <property type="entry name" value="BIOTIN TRANSPORTER BIOY"/>
    <property type="match status" value="1"/>
</dbReference>
<feature type="transmembrane region" description="Helical" evidence="3">
    <location>
        <begin position="47"/>
        <end position="65"/>
    </location>
</feature>
<feature type="transmembrane region" description="Helical" evidence="3">
    <location>
        <begin position="148"/>
        <end position="174"/>
    </location>
</feature>
<dbReference type="Pfam" id="PF02632">
    <property type="entry name" value="BioY"/>
    <property type="match status" value="1"/>
</dbReference>
<evidence type="ECO:0000313" key="4">
    <source>
        <dbReference type="EMBL" id="QIE57687.1"/>
    </source>
</evidence>
<accession>A0A7M3T6Q6</accession>
<keyword evidence="3" id="KW-1133">Transmembrane helix</keyword>
<dbReference type="GO" id="GO:0015225">
    <property type="term" value="F:biotin transmembrane transporter activity"/>
    <property type="evidence" value="ECO:0007669"/>
    <property type="project" value="UniProtKB-UniRule"/>
</dbReference>
<keyword evidence="2" id="KW-1003">Cell membrane</keyword>
<comment type="similarity">
    <text evidence="1 2">Belongs to the BioY family.</text>
</comment>
<dbReference type="Gene3D" id="1.10.1760.20">
    <property type="match status" value="1"/>
</dbReference>
<evidence type="ECO:0000256" key="1">
    <source>
        <dbReference type="ARBA" id="ARBA00010692"/>
    </source>
</evidence>